<dbReference type="EMBL" id="MN740324">
    <property type="protein sequence ID" value="QHU00211.1"/>
    <property type="molecule type" value="Genomic_DNA"/>
</dbReference>
<evidence type="ECO:0000256" key="1">
    <source>
        <dbReference type="SAM" id="MobiDB-lite"/>
    </source>
</evidence>
<feature type="compositionally biased region" description="Basic and acidic residues" evidence="1">
    <location>
        <begin position="49"/>
        <end position="76"/>
    </location>
</feature>
<organism evidence="2">
    <name type="scientific">viral metagenome</name>
    <dbReference type="NCBI Taxonomy" id="1070528"/>
    <lineage>
        <taxon>unclassified sequences</taxon>
        <taxon>metagenomes</taxon>
        <taxon>organismal metagenomes</taxon>
    </lineage>
</organism>
<evidence type="ECO:0000313" key="2">
    <source>
        <dbReference type="EMBL" id="QHU00211.1"/>
    </source>
</evidence>
<proteinExistence type="predicted"/>
<reference evidence="2" key="1">
    <citation type="journal article" date="2020" name="Nature">
        <title>Giant virus diversity and host interactions through global metagenomics.</title>
        <authorList>
            <person name="Schulz F."/>
            <person name="Roux S."/>
            <person name="Paez-Espino D."/>
            <person name="Jungbluth S."/>
            <person name="Walsh D.A."/>
            <person name="Denef V.J."/>
            <person name="McMahon K.D."/>
            <person name="Konstantinidis K.T."/>
            <person name="Eloe-Fadrosh E.A."/>
            <person name="Kyrpides N.C."/>
            <person name="Woyke T."/>
        </authorList>
    </citation>
    <scope>NUCLEOTIDE SEQUENCE</scope>
    <source>
        <strain evidence="2">GVMAG-M-3300025860-12</strain>
    </source>
</reference>
<accession>A0A6C0J626</accession>
<protein>
    <submittedName>
        <fullName evidence="2">Uncharacterized protein</fullName>
    </submittedName>
</protein>
<dbReference type="AlphaFoldDB" id="A0A6C0J626"/>
<sequence length="141" mass="16994">MSLSLYNKLDMYNKHWLIDQYNLPPPPDTLYNYRPKVIKKQVKKEEVKKEEVKKEEVKKEKVKKTPEQLAEEEKQKSQLKVNIENNKKTIELLNKRARTIKYDKMITLPTKKKYLSELKIIVSDTILKSRMLKDRYNKLNN</sequence>
<feature type="region of interest" description="Disordered" evidence="1">
    <location>
        <begin position="49"/>
        <end position="77"/>
    </location>
</feature>
<name>A0A6C0J626_9ZZZZ</name>